<evidence type="ECO:0000259" key="2">
    <source>
        <dbReference type="PROSITE" id="PS51228"/>
    </source>
</evidence>
<dbReference type="PROSITE" id="PS51228">
    <property type="entry name" value="ACB_2"/>
    <property type="match status" value="1"/>
</dbReference>
<evidence type="ECO:0000313" key="4">
    <source>
        <dbReference type="Proteomes" id="UP001163156"/>
    </source>
</evidence>
<protein>
    <submittedName>
        <fullName evidence="3">Acyl-CoA-binding protein</fullName>
    </submittedName>
</protein>
<dbReference type="EMBL" id="CP110226">
    <property type="protein sequence ID" value="UZD23011.1"/>
    <property type="molecule type" value="Genomic_DNA"/>
</dbReference>
<dbReference type="PRINTS" id="PR00689">
    <property type="entry name" value="ACOABINDINGP"/>
</dbReference>
<gene>
    <name evidence="3" type="ORF">OM944_00660</name>
</gene>
<dbReference type="InterPro" id="IPR014352">
    <property type="entry name" value="FERM/acyl-CoA-bd_prot_sf"/>
</dbReference>
<keyword evidence="1" id="KW-0446">Lipid-binding</keyword>
<sequence length="86" mass="9827">METMNLESAAALTKKFTQKPSNEELLKLYGLYKQATLGDNDTERPGGFDFKAAAKYNAWENQKGKSKKEAEEEYIELVKNLSEKYI</sequence>
<dbReference type="SUPFAM" id="SSF47027">
    <property type="entry name" value="Acyl-CoA binding protein"/>
    <property type="match status" value="1"/>
</dbReference>
<dbReference type="Proteomes" id="UP001163156">
    <property type="component" value="Chromosome"/>
</dbReference>
<dbReference type="InterPro" id="IPR022408">
    <property type="entry name" value="Acyl-CoA-binding_prot_CS"/>
</dbReference>
<reference evidence="3" key="1">
    <citation type="submission" date="2022-10" db="EMBL/GenBank/DDBJ databases">
        <title>Algoriphagus sp. a novel bacteria isolate from halophytes salicornia europaea.</title>
        <authorList>
            <person name="Peng Y."/>
            <person name="Jiang L."/>
            <person name="Lee J."/>
        </authorList>
    </citation>
    <scope>NUCLEOTIDE SEQUENCE</scope>
    <source>
        <strain evidence="3">TR-M5</strain>
    </source>
</reference>
<dbReference type="PANTHER" id="PTHR23310">
    <property type="entry name" value="ACYL-COA-BINDING PROTEIN, ACBP"/>
    <property type="match status" value="1"/>
</dbReference>
<name>A0ABY6MK08_9BACT</name>
<keyword evidence="4" id="KW-1185">Reference proteome</keyword>
<dbReference type="PROSITE" id="PS00880">
    <property type="entry name" value="ACB_1"/>
    <property type="match status" value="1"/>
</dbReference>
<organism evidence="3 4">
    <name type="scientific">Algoriphagus halophytocola</name>
    <dbReference type="NCBI Taxonomy" id="2991499"/>
    <lineage>
        <taxon>Bacteria</taxon>
        <taxon>Pseudomonadati</taxon>
        <taxon>Bacteroidota</taxon>
        <taxon>Cytophagia</taxon>
        <taxon>Cytophagales</taxon>
        <taxon>Cyclobacteriaceae</taxon>
        <taxon>Algoriphagus</taxon>
    </lineage>
</organism>
<dbReference type="InterPro" id="IPR035984">
    <property type="entry name" value="Acyl-CoA-binding_sf"/>
</dbReference>
<dbReference type="RefSeq" id="WP_264809536.1">
    <property type="nucleotide sequence ID" value="NZ_CP110226.1"/>
</dbReference>
<feature type="domain" description="ACB" evidence="2">
    <location>
        <begin position="1"/>
        <end position="86"/>
    </location>
</feature>
<evidence type="ECO:0000256" key="1">
    <source>
        <dbReference type="ARBA" id="ARBA00023121"/>
    </source>
</evidence>
<dbReference type="Pfam" id="PF00887">
    <property type="entry name" value="ACBP"/>
    <property type="match status" value="1"/>
</dbReference>
<evidence type="ECO:0000313" key="3">
    <source>
        <dbReference type="EMBL" id="UZD23011.1"/>
    </source>
</evidence>
<dbReference type="InterPro" id="IPR000582">
    <property type="entry name" value="Acyl-CoA-binding_protein"/>
</dbReference>
<dbReference type="Gene3D" id="1.20.80.10">
    <property type="match status" value="1"/>
</dbReference>
<proteinExistence type="predicted"/>
<dbReference type="PANTHER" id="PTHR23310:SF62">
    <property type="entry name" value="ACYL-COA BINDING PROTEIN 1, ISOFORM A"/>
    <property type="match status" value="1"/>
</dbReference>
<accession>A0ABY6MK08</accession>